<evidence type="ECO:0000256" key="1">
    <source>
        <dbReference type="SAM" id="MobiDB-lite"/>
    </source>
</evidence>
<feature type="domain" description="BPTI/Kunitz inhibitor" evidence="3">
    <location>
        <begin position="559"/>
        <end position="609"/>
    </location>
</feature>
<dbReference type="SMART" id="SM00131">
    <property type="entry name" value="KU"/>
    <property type="match status" value="7"/>
</dbReference>
<feature type="domain" description="BPTI/Kunitz inhibitor" evidence="3">
    <location>
        <begin position="663"/>
        <end position="713"/>
    </location>
</feature>
<dbReference type="SMART" id="SM00289">
    <property type="entry name" value="WR1"/>
    <property type="match status" value="7"/>
</dbReference>
<evidence type="ECO:0000259" key="3">
    <source>
        <dbReference type="PROSITE" id="PS50279"/>
    </source>
</evidence>
<proteinExistence type="predicted"/>
<dbReference type="AlphaFoldDB" id="A0A0R3RG30"/>
<dbReference type="WBParaSite" id="EEL_0000034501-mRNA-1">
    <property type="protein sequence ID" value="EEL_0000034501-mRNA-1"/>
    <property type="gene ID" value="EEL_0000034501"/>
</dbReference>
<keyword evidence="2" id="KW-0472">Membrane</keyword>
<keyword evidence="2" id="KW-0812">Transmembrane</keyword>
<accession>A0A0R3RG30</accession>
<feature type="compositionally biased region" description="Basic and acidic residues" evidence="1">
    <location>
        <begin position="170"/>
        <end position="192"/>
    </location>
</feature>
<dbReference type="PROSITE" id="PS51257">
    <property type="entry name" value="PROKAR_LIPOPROTEIN"/>
    <property type="match status" value="1"/>
</dbReference>
<dbReference type="Proteomes" id="UP000050640">
    <property type="component" value="Unplaced"/>
</dbReference>
<feature type="region of interest" description="Disordered" evidence="1">
    <location>
        <begin position="157"/>
        <end position="194"/>
    </location>
</feature>
<feature type="compositionally biased region" description="Polar residues" evidence="1">
    <location>
        <begin position="157"/>
        <end position="168"/>
    </location>
</feature>
<protein>
    <submittedName>
        <fullName evidence="5">Kunitz/Bovine pancreatic trypsin inhibitor domain protein</fullName>
    </submittedName>
</protein>
<evidence type="ECO:0000313" key="5">
    <source>
        <dbReference type="WBParaSite" id="EEL_0000034501-mRNA-1"/>
    </source>
</evidence>
<dbReference type="CDD" id="cd22593">
    <property type="entry name" value="Kunitz_conkunitzin"/>
    <property type="match status" value="6"/>
</dbReference>
<feature type="transmembrane region" description="Helical" evidence="2">
    <location>
        <begin position="7"/>
        <end position="31"/>
    </location>
</feature>
<keyword evidence="2" id="KW-1133">Transmembrane helix</keyword>
<feature type="domain" description="BPTI/Kunitz inhibitor" evidence="3">
    <location>
        <begin position="924"/>
        <end position="975"/>
    </location>
</feature>
<feature type="domain" description="BPTI/Kunitz inhibitor" evidence="3">
    <location>
        <begin position="456"/>
        <end position="506"/>
    </location>
</feature>
<dbReference type="Pfam" id="PF00014">
    <property type="entry name" value="Kunitz_BPTI"/>
    <property type="match status" value="7"/>
</dbReference>
<dbReference type="STRING" id="1147741.A0A0R3RG30"/>
<dbReference type="InterPro" id="IPR036880">
    <property type="entry name" value="Kunitz_BPTI_sf"/>
</dbReference>
<dbReference type="InterPro" id="IPR028150">
    <property type="entry name" value="Lustrin_cystein"/>
</dbReference>
<dbReference type="InterPro" id="IPR002223">
    <property type="entry name" value="Kunitz_BPTI"/>
</dbReference>
<reference evidence="5" key="1">
    <citation type="submission" date="2016-04" db="UniProtKB">
        <authorList>
            <consortium name="WormBaseParasite"/>
        </authorList>
    </citation>
    <scope>IDENTIFICATION</scope>
</reference>
<dbReference type="InterPro" id="IPR006150">
    <property type="entry name" value="Cys_repeat_1"/>
</dbReference>
<evidence type="ECO:0000313" key="4">
    <source>
        <dbReference type="Proteomes" id="UP000050640"/>
    </source>
</evidence>
<dbReference type="Gene3D" id="4.10.410.10">
    <property type="entry name" value="Pancreatic trypsin inhibitor Kunitz domain"/>
    <property type="match status" value="7"/>
</dbReference>
<dbReference type="SUPFAM" id="SSF57362">
    <property type="entry name" value="BPTI-like"/>
    <property type="match status" value="7"/>
</dbReference>
<sequence length="979" mass="110118">MKLCAKLLYILGMSHSLWYTLLCACATAMSYRLPISSQQIVIQTGCFNIYHLCPERNLPQPKNLPSSTPSSAAMTRRLIIRTKYINDLKTMTTSLTTPKAAATTALPSEIIPEMTTGIITTISTTDATTYTTTIIPTTIVHSETTYIAETTLFTTPVTHEEPSSLSPDTTDEKQFTSRREEWTDHKKEDKNPCKYGEPAKGFDQKSLICSSSNSVTCPKGFFCHIGTTQTETVCCERSGLADPCSLPVDEGEGSAQLERYYYDDYSGNCQHFIYHGMKGNENSFLTYEECKRECMRWDLVCEIAPKVSERRSCSESRRECGEEQWCHIGSSTYSSLCCAGTSINPCELSVAEGEGNETITRWFADRNDHSCTRQCKTFTYKGLKGNQNNFLTKEDCEEQCKRKCEDPCGIGAMLLTPRHTPFFCSSLNVCPRNYWCHIGAHTNTTVCCPESGINRCEQPMVEGTGNNSLQRWYFEQTSHKCFTFYYRGKEGNQNSFLTEDDCNRACAAYDNPCGDREPFLIDGKPKICSSEERCPAAYYCHIGADGTQNFCCRKNGNPCDQSVDQGEGESLLLRYYYDKDSRRCREFAYLGSRGNANNFLSEEECEITCPAVPNPCAYGRPLRNAQNEPIICGGSESCPSDYYCHIGGSPETTNCCPGSNDTCKLPLKVGKGTEQLQRWYFDRKQQMCRQFIYRGLHGNANNFITRESCQQNCQEMNPCGSGIPLTDQRGRQIFCKSSGSDECPHDYFCHKGSSPLTMQCCPRQGKLSLQNKSNVKFKLNFFFGMFGIVLFLKSKQIIYFESEMESFVYLIRMEGKNPCEQSLSIGYGGEKISRWFYDASSKKCLKFVYSGLGGNENNFLSRKSCEESCREREDYCPHGDPLMGVSGKTLVKCGVDNACPLGFICNINVEKNITACCQDPANFCLQPMDAGQKCKDFEMRYGYDPELDDCVYYQYGGCGGTLNNFKTLEKCTEVCCKND</sequence>
<keyword evidence="4" id="KW-1185">Reference proteome</keyword>
<organism evidence="4 5">
    <name type="scientific">Elaeophora elaphi</name>
    <dbReference type="NCBI Taxonomy" id="1147741"/>
    <lineage>
        <taxon>Eukaryota</taxon>
        <taxon>Metazoa</taxon>
        <taxon>Ecdysozoa</taxon>
        <taxon>Nematoda</taxon>
        <taxon>Chromadorea</taxon>
        <taxon>Rhabditida</taxon>
        <taxon>Spirurina</taxon>
        <taxon>Spiruromorpha</taxon>
        <taxon>Filarioidea</taxon>
        <taxon>Onchocercidae</taxon>
        <taxon>Elaeophora</taxon>
    </lineage>
</organism>
<dbReference type="Pfam" id="PF14625">
    <property type="entry name" value="Lustrin_cystein"/>
    <property type="match status" value="7"/>
</dbReference>
<dbReference type="PANTHER" id="PTHR46339:SF1">
    <property type="entry name" value="BPTI_KUNITZ INHIBITOR DOMAIN-CONTAINING PROTEIN"/>
    <property type="match status" value="1"/>
</dbReference>
<dbReference type="InterPro" id="IPR053014">
    <property type="entry name" value="Cuticle_assoc_divergent"/>
</dbReference>
<feature type="domain" description="BPTI/Kunitz inhibitor" evidence="3">
    <location>
        <begin position="819"/>
        <end position="869"/>
    </location>
</feature>
<dbReference type="PROSITE" id="PS50279">
    <property type="entry name" value="BPTI_KUNITZ_2"/>
    <property type="match status" value="7"/>
</dbReference>
<feature type="domain" description="BPTI/Kunitz inhibitor" evidence="3">
    <location>
        <begin position="244"/>
        <end position="294"/>
    </location>
</feature>
<name>A0A0R3RG30_9BILA</name>
<dbReference type="PANTHER" id="PTHR46339">
    <property type="entry name" value="PROTEIN CBG15282-RELATED"/>
    <property type="match status" value="1"/>
</dbReference>
<dbReference type="GO" id="GO:0004867">
    <property type="term" value="F:serine-type endopeptidase inhibitor activity"/>
    <property type="evidence" value="ECO:0007669"/>
    <property type="project" value="InterPro"/>
</dbReference>
<evidence type="ECO:0000256" key="2">
    <source>
        <dbReference type="SAM" id="Phobius"/>
    </source>
</evidence>
<feature type="domain" description="BPTI/Kunitz inhibitor" evidence="3">
    <location>
        <begin position="346"/>
        <end position="400"/>
    </location>
</feature>